<dbReference type="Gene3D" id="3.20.20.140">
    <property type="entry name" value="Metal-dependent hydrolases"/>
    <property type="match status" value="1"/>
</dbReference>
<comment type="caution">
    <text evidence="1">The sequence shown here is derived from an EMBL/GenBank/DDBJ whole genome shotgun (WGS) entry which is preliminary data.</text>
</comment>
<dbReference type="InterPro" id="IPR016195">
    <property type="entry name" value="Pol/histidinol_Pase-like"/>
</dbReference>
<dbReference type="PANTHER" id="PTHR40084">
    <property type="entry name" value="PHOSPHOHYDROLASE, PHP FAMILY"/>
    <property type="match status" value="1"/>
</dbReference>
<protein>
    <submittedName>
        <fullName evidence="1">DNA helicase UvrD</fullName>
    </submittedName>
</protein>
<keyword evidence="1" id="KW-0347">Helicase</keyword>
<accession>A0A1F7SJC1</accession>
<keyword evidence="1" id="KW-0067">ATP-binding</keyword>
<dbReference type="PANTHER" id="PTHR40084:SF1">
    <property type="entry name" value="PHOSPHOTRANSFERASE"/>
    <property type="match status" value="1"/>
</dbReference>
<keyword evidence="1" id="KW-0547">Nucleotide-binding</keyword>
<evidence type="ECO:0000313" key="1">
    <source>
        <dbReference type="EMBL" id="OGL53873.1"/>
    </source>
</evidence>
<dbReference type="SUPFAM" id="SSF89550">
    <property type="entry name" value="PHP domain-like"/>
    <property type="match status" value="1"/>
</dbReference>
<dbReference type="AlphaFoldDB" id="A0A1F7SJC1"/>
<reference evidence="1 2" key="1">
    <citation type="journal article" date="2016" name="Nat. Commun.">
        <title>Thousands of microbial genomes shed light on interconnected biogeochemical processes in an aquifer system.</title>
        <authorList>
            <person name="Anantharaman K."/>
            <person name="Brown C.T."/>
            <person name="Hug L.A."/>
            <person name="Sharon I."/>
            <person name="Castelle C.J."/>
            <person name="Probst A.J."/>
            <person name="Thomas B.C."/>
            <person name="Singh A."/>
            <person name="Wilkins M.J."/>
            <person name="Karaoz U."/>
            <person name="Brodie E.L."/>
            <person name="Williams K.H."/>
            <person name="Hubbard S.S."/>
            <person name="Banfield J.F."/>
        </authorList>
    </citation>
    <scope>NUCLEOTIDE SEQUENCE [LARGE SCALE GENOMIC DNA]</scope>
</reference>
<dbReference type="GO" id="GO:0004386">
    <property type="term" value="F:helicase activity"/>
    <property type="evidence" value="ECO:0007669"/>
    <property type="project" value="UniProtKB-KW"/>
</dbReference>
<gene>
    <name evidence="1" type="ORF">A3K55_01640</name>
</gene>
<dbReference type="CDD" id="cd19067">
    <property type="entry name" value="PfuEndoQ-like"/>
    <property type="match status" value="1"/>
</dbReference>
<organism evidence="1 2">
    <name type="scientific">Candidatus Shapirobacteria bacterium RBG_13_44_7</name>
    <dbReference type="NCBI Taxonomy" id="1802149"/>
    <lineage>
        <taxon>Bacteria</taxon>
        <taxon>Candidatus Shapironibacteriota</taxon>
    </lineage>
</organism>
<name>A0A1F7SJC1_9BACT</name>
<sequence>MELVVDLHVHSHYSRATSKDMDLEHLYQWGKIKGINIIGTGDFTHPKWFEEIQNKLEPAELGLFKLKDDLTQEQDKTLPENVKKNLIRFILTVEISNIYSKNGKVRKLHHLIIAPDFKTVSALNVRLSLIGNLKSDGRPILGLDSYELLKICLETNPDILFIPAHIWTPWFSLFGSRSGFDSLQEAFGNLSSQIFAIETGLSSDPFMNWRLSTLDHITITSNSDAHSPRNLGREATVLNCDLNYSEIIQAFKTNDQRLVGTVEFFPEEGKYHYDGHRSCGVCLSPSESEKLHNLCPKCGQPLVLGVDHRVADLDDRPHDFRPPHHKQVEYIIPLTEILAEIRQVKSSNNQKVATEYHQVISALGNEFFILRKLSLEEIKESGYPQLARALSKMRQGQIVVQPGYDGIYGVIKVLSENSQMSLL</sequence>
<proteinExistence type="predicted"/>
<evidence type="ECO:0000313" key="2">
    <source>
        <dbReference type="Proteomes" id="UP000185874"/>
    </source>
</evidence>
<dbReference type="Proteomes" id="UP000185874">
    <property type="component" value="Unassembled WGS sequence"/>
</dbReference>
<keyword evidence="1" id="KW-0378">Hydrolase</keyword>
<dbReference type="EMBL" id="MGDJ01000010">
    <property type="protein sequence ID" value="OGL53873.1"/>
    <property type="molecule type" value="Genomic_DNA"/>
</dbReference>